<name>A0ABP1FJX8_9CHLO</name>
<gene>
    <name evidence="1" type="primary">g991</name>
    <name evidence="1" type="ORF">VP750_LOCUS860</name>
</gene>
<proteinExistence type="predicted"/>
<keyword evidence="2" id="KW-1185">Reference proteome</keyword>
<protein>
    <submittedName>
        <fullName evidence="1">G991 protein</fullName>
    </submittedName>
</protein>
<accession>A0ABP1FJX8</accession>
<reference evidence="1 2" key="1">
    <citation type="submission" date="2024-06" db="EMBL/GenBank/DDBJ databases">
        <authorList>
            <person name="Kraege A."/>
            <person name="Thomma B."/>
        </authorList>
    </citation>
    <scope>NUCLEOTIDE SEQUENCE [LARGE SCALE GENOMIC DNA]</scope>
</reference>
<dbReference type="EMBL" id="CAXHTA020000002">
    <property type="protein sequence ID" value="CAL5219201.1"/>
    <property type="molecule type" value="Genomic_DNA"/>
</dbReference>
<comment type="caution">
    <text evidence="1">The sequence shown here is derived from an EMBL/GenBank/DDBJ whole genome shotgun (WGS) entry which is preliminary data.</text>
</comment>
<evidence type="ECO:0000313" key="2">
    <source>
        <dbReference type="Proteomes" id="UP001497392"/>
    </source>
</evidence>
<dbReference type="Proteomes" id="UP001497392">
    <property type="component" value="Unassembled WGS sequence"/>
</dbReference>
<evidence type="ECO:0000313" key="1">
    <source>
        <dbReference type="EMBL" id="CAL5219201.1"/>
    </source>
</evidence>
<organism evidence="1 2">
    <name type="scientific">Coccomyxa viridis</name>
    <dbReference type="NCBI Taxonomy" id="1274662"/>
    <lineage>
        <taxon>Eukaryota</taxon>
        <taxon>Viridiplantae</taxon>
        <taxon>Chlorophyta</taxon>
        <taxon>core chlorophytes</taxon>
        <taxon>Trebouxiophyceae</taxon>
        <taxon>Trebouxiophyceae incertae sedis</taxon>
        <taxon>Coccomyxaceae</taxon>
        <taxon>Coccomyxa</taxon>
    </lineage>
</organism>
<sequence length="116" mass="12069">MQTEDVMIAAVDTTAKAEAPELMTGIGAADMTTVITRVVTESMILEPGTAERSAETGVSCVINAPGKIQAGEKEGEKTEAEIIAALERATAASQAPPAIPRKARLTLNGSYLAIQR</sequence>